<dbReference type="InterPro" id="IPR018511">
    <property type="entry name" value="Hemolysin-typ_Ca-bd_CS"/>
</dbReference>
<dbReference type="Proteomes" id="UP000584642">
    <property type="component" value="Unassembled WGS sequence"/>
</dbReference>
<dbReference type="Pfam" id="PF00353">
    <property type="entry name" value="HemolysinCabind"/>
    <property type="match status" value="3"/>
</dbReference>
<dbReference type="InterPro" id="IPR011049">
    <property type="entry name" value="Serralysin-like_metalloprot_C"/>
</dbReference>
<dbReference type="PROSITE" id="PS00330">
    <property type="entry name" value="HEMOLYSIN_CALCIUM"/>
    <property type="match status" value="1"/>
</dbReference>
<evidence type="ECO:0000313" key="1">
    <source>
        <dbReference type="EMBL" id="NYZ22636.1"/>
    </source>
</evidence>
<dbReference type="EMBL" id="JABFDB010000020">
    <property type="protein sequence ID" value="NYZ22636.1"/>
    <property type="molecule type" value="Genomic_DNA"/>
</dbReference>
<sequence>MARVLETKVNTIAGTTGDDSLAGTVDVDLLLGDAGNDTLVGGGAMDLAGDTLVGGTGDDLYLIANPLDQLVENAGEGWDEVRTDLATYTLGDHVEALTHTGPAGFTGTGNALDNVITGGAGADTLDGGLGADTLVGGLGDDVYLVD</sequence>
<evidence type="ECO:0000313" key="2">
    <source>
        <dbReference type="Proteomes" id="UP000584642"/>
    </source>
</evidence>
<organism evidence="1 2">
    <name type="scientific">Azospirillum oleiclasticum</name>
    <dbReference type="NCBI Taxonomy" id="2735135"/>
    <lineage>
        <taxon>Bacteria</taxon>
        <taxon>Pseudomonadati</taxon>
        <taxon>Pseudomonadota</taxon>
        <taxon>Alphaproteobacteria</taxon>
        <taxon>Rhodospirillales</taxon>
        <taxon>Azospirillaceae</taxon>
        <taxon>Azospirillum</taxon>
    </lineage>
</organism>
<proteinExistence type="predicted"/>
<name>A0ABX2TEM5_9PROT</name>
<dbReference type="SUPFAM" id="SSF51120">
    <property type="entry name" value="beta-Roll"/>
    <property type="match status" value="1"/>
</dbReference>
<reference evidence="1 2" key="1">
    <citation type="submission" date="2020-05" db="EMBL/GenBank/DDBJ databases">
        <title>Azospirillum oleiclasticum sp. nov, a nitrogen-fixing and heavy crude oil-emulsifying bacterium isolated from the crude oil of Yumen Oilfield.</title>
        <authorList>
            <person name="Wu D."/>
            <person name="Cai M."/>
            <person name="Zhang X."/>
        </authorList>
    </citation>
    <scope>NUCLEOTIDE SEQUENCE [LARGE SCALE GENOMIC DNA]</scope>
    <source>
        <strain evidence="1 2">ROY-1-1-2</strain>
    </source>
</reference>
<accession>A0ABX2TEM5</accession>
<keyword evidence="2" id="KW-1185">Reference proteome</keyword>
<protein>
    <recommendedName>
        <fullName evidence="3">Calcium-binding protein</fullName>
    </recommendedName>
</protein>
<dbReference type="InterPro" id="IPR001343">
    <property type="entry name" value="Hemolysn_Ca-bd"/>
</dbReference>
<comment type="caution">
    <text evidence="1">The sequence shown here is derived from an EMBL/GenBank/DDBJ whole genome shotgun (WGS) entry which is preliminary data.</text>
</comment>
<feature type="non-terminal residue" evidence="1">
    <location>
        <position position="146"/>
    </location>
</feature>
<dbReference type="PRINTS" id="PR00313">
    <property type="entry name" value="CABNDNGRPT"/>
</dbReference>
<dbReference type="Gene3D" id="2.150.10.10">
    <property type="entry name" value="Serralysin-like metalloprotease, C-terminal"/>
    <property type="match status" value="2"/>
</dbReference>
<evidence type="ECO:0008006" key="3">
    <source>
        <dbReference type="Google" id="ProtNLM"/>
    </source>
</evidence>
<gene>
    <name evidence="1" type="ORF">HND93_23240</name>
</gene>